<organism evidence="2">
    <name type="scientific">marine sediment metagenome</name>
    <dbReference type="NCBI Taxonomy" id="412755"/>
    <lineage>
        <taxon>unclassified sequences</taxon>
        <taxon>metagenomes</taxon>
        <taxon>ecological metagenomes</taxon>
    </lineage>
</organism>
<comment type="caution">
    <text evidence="2">The sequence shown here is derived from an EMBL/GenBank/DDBJ whole genome shotgun (WGS) entry which is preliminary data.</text>
</comment>
<dbReference type="AlphaFoldDB" id="A0A0F9UNP1"/>
<evidence type="ECO:0000313" key="2">
    <source>
        <dbReference type="EMBL" id="KKN55243.1"/>
    </source>
</evidence>
<feature type="region of interest" description="Disordered" evidence="1">
    <location>
        <begin position="113"/>
        <end position="136"/>
    </location>
</feature>
<sequence>MKKLRKGMVGQMKYIILSVALLAQPNIALAEDNEPSGLSLMGRGAKDFFDGMKQEMAPAIEGLSDLGSKVSPALRNFTAQMGPAFTELLNDVEDWSVYEPPQRMPNGDILIKRKPEPPAQEAPPVILLEEVPQVDL</sequence>
<protein>
    <submittedName>
        <fullName evidence="2">Uncharacterized protein</fullName>
    </submittedName>
</protein>
<dbReference type="EMBL" id="LAZR01000894">
    <property type="protein sequence ID" value="KKN55243.1"/>
    <property type="molecule type" value="Genomic_DNA"/>
</dbReference>
<gene>
    <name evidence="2" type="ORF">LCGC14_0584380</name>
</gene>
<accession>A0A0F9UNP1</accession>
<proteinExistence type="predicted"/>
<name>A0A0F9UNP1_9ZZZZ</name>
<reference evidence="2" key="1">
    <citation type="journal article" date="2015" name="Nature">
        <title>Complex archaea that bridge the gap between prokaryotes and eukaryotes.</title>
        <authorList>
            <person name="Spang A."/>
            <person name="Saw J.H."/>
            <person name="Jorgensen S.L."/>
            <person name="Zaremba-Niedzwiedzka K."/>
            <person name="Martijn J."/>
            <person name="Lind A.E."/>
            <person name="van Eijk R."/>
            <person name="Schleper C."/>
            <person name="Guy L."/>
            <person name="Ettema T.J."/>
        </authorList>
    </citation>
    <scope>NUCLEOTIDE SEQUENCE</scope>
</reference>
<evidence type="ECO:0000256" key="1">
    <source>
        <dbReference type="SAM" id="MobiDB-lite"/>
    </source>
</evidence>